<dbReference type="AlphaFoldDB" id="A0A1M4WDV9"/>
<proteinExistence type="predicted"/>
<dbReference type="InterPro" id="IPR049503">
    <property type="entry name" value="AbiJ_NTD4"/>
</dbReference>
<evidence type="ECO:0000313" key="3">
    <source>
        <dbReference type="Proteomes" id="UP000184509"/>
    </source>
</evidence>
<dbReference type="EMBL" id="FQTV01000003">
    <property type="protein sequence ID" value="SHE79429.1"/>
    <property type="molecule type" value="Genomic_DNA"/>
</dbReference>
<dbReference type="Pfam" id="PF18863">
    <property type="entry name" value="AbiJ_NTD4"/>
    <property type="match status" value="1"/>
</dbReference>
<dbReference type="RefSeq" id="WP_073399312.1">
    <property type="nucleotide sequence ID" value="NZ_FQTV01000003.1"/>
</dbReference>
<dbReference type="Proteomes" id="UP000184509">
    <property type="component" value="Unassembled WGS sequence"/>
</dbReference>
<protein>
    <recommendedName>
        <fullName evidence="1">HEPN AbiJ-N-terminal domain-containing protein</fullName>
    </recommendedName>
</protein>
<evidence type="ECO:0000313" key="2">
    <source>
        <dbReference type="EMBL" id="SHE79429.1"/>
    </source>
</evidence>
<feature type="domain" description="HEPN AbiJ-N-terminal" evidence="1">
    <location>
        <begin position="3"/>
        <end position="141"/>
    </location>
</feature>
<sequence>MNSFAERYGYITPTKIYLREKLTPELTNAICNNIELLRDRNYALFYSLERYMWYKVLNKRLKDFGNITKGFKTVTIEYIENPACLWYEKFNYLERFIACLKEQDEKEYIWFTNQLNSSFKSQYFVYRIKNGLIVEINPDEEDNLQIPLALPQLPVNKGNYIRNTLRTLFQLLPL</sequence>
<accession>A0A1M4WDV9</accession>
<gene>
    <name evidence="2" type="ORF">SAMN05444405_10360</name>
</gene>
<organism evidence="2 3">
    <name type="scientific">Bacteroides luti</name>
    <dbReference type="NCBI Taxonomy" id="1297750"/>
    <lineage>
        <taxon>Bacteria</taxon>
        <taxon>Pseudomonadati</taxon>
        <taxon>Bacteroidota</taxon>
        <taxon>Bacteroidia</taxon>
        <taxon>Bacteroidales</taxon>
        <taxon>Bacteroidaceae</taxon>
        <taxon>Bacteroides</taxon>
    </lineage>
</organism>
<keyword evidence="3" id="KW-1185">Reference proteome</keyword>
<reference evidence="2 3" key="1">
    <citation type="submission" date="2016-11" db="EMBL/GenBank/DDBJ databases">
        <authorList>
            <person name="Jaros S."/>
            <person name="Januszkiewicz K."/>
            <person name="Wedrychowicz H."/>
        </authorList>
    </citation>
    <scope>NUCLEOTIDE SEQUENCE [LARGE SCALE GENOMIC DNA]</scope>
    <source>
        <strain evidence="2 3">DSM 26991</strain>
    </source>
</reference>
<dbReference type="OrthoDB" id="9786278at2"/>
<name>A0A1M4WDV9_9BACE</name>
<evidence type="ECO:0000259" key="1">
    <source>
        <dbReference type="Pfam" id="PF18863"/>
    </source>
</evidence>